<dbReference type="EMBL" id="GBXM01097306">
    <property type="protein sequence ID" value="JAH11271.1"/>
    <property type="molecule type" value="Transcribed_RNA"/>
</dbReference>
<name>A0A0E9Q329_ANGAN</name>
<proteinExistence type="predicted"/>
<evidence type="ECO:0000313" key="1">
    <source>
        <dbReference type="EMBL" id="JAH11271.1"/>
    </source>
</evidence>
<reference evidence="1" key="1">
    <citation type="submission" date="2014-11" db="EMBL/GenBank/DDBJ databases">
        <authorList>
            <person name="Amaro Gonzalez C."/>
        </authorList>
    </citation>
    <scope>NUCLEOTIDE SEQUENCE</scope>
</reference>
<protein>
    <submittedName>
        <fullName evidence="1">Uncharacterized protein</fullName>
    </submittedName>
</protein>
<organism evidence="1">
    <name type="scientific">Anguilla anguilla</name>
    <name type="common">European freshwater eel</name>
    <name type="synonym">Muraena anguilla</name>
    <dbReference type="NCBI Taxonomy" id="7936"/>
    <lineage>
        <taxon>Eukaryota</taxon>
        <taxon>Metazoa</taxon>
        <taxon>Chordata</taxon>
        <taxon>Craniata</taxon>
        <taxon>Vertebrata</taxon>
        <taxon>Euteleostomi</taxon>
        <taxon>Actinopterygii</taxon>
        <taxon>Neopterygii</taxon>
        <taxon>Teleostei</taxon>
        <taxon>Anguilliformes</taxon>
        <taxon>Anguillidae</taxon>
        <taxon>Anguilla</taxon>
    </lineage>
</organism>
<dbReference type="AlphaFoldDB" id="A0A0E9Q329"/>
<sequence>MANMTFLSCIQSAVCMVYFVLL</sequence>
<accession>A0A0E9Q329</accession>
<reference evidence="1" key="2">
    <citation type="journal article" date="2015" name="Fish Shellfish Immunol.">
        <title>Early steps in the European eel (Anguilla anguilla)-Vibrio vulnificus interaction in the gills: Role of the RtxA13 toxin.</title>
        <authorList>
            <person name="Callol A."/>
            <person name="Pajuelo D."/>
            <person name="Ebbesson L."/>
            <person name="Teles M."/>
            <person name="MacKenzie S."/>
            <person name="Amaro C."/>
        </authorList>
    </citation>
    <scope>NUCLEOTIDE SEQUENCE</scope>
</reference>